<dbReference type="AlphaFoldDB" id="A0AAW1CVE3"/>
<dbReference type="Proteomes" id="UP001461498">
    <property type="component" value="Unassembled WGS sequence"/>
</dbReference>
<feature type="compositionally biased region" description="Polar residues" evidence="1">
    <location>
        <begin position="261"/>
        <end position="278"/>
    </location>
</feature>
<dbReference type="PANTHER" id="PTHR17469">
    <property type="entry name" value="SPERM SPECIFIC ANTIGEN 2-RELATED"/>
    <property type="match status" value="1"/>
</dbReference>
<name>A0AAW1CVE3_9HEMI</name>
<organism evidence="3 4">
    <name type="scientific">Rhynocoris fuscipes</name>
    <dbReference type="NCBI Taxonomy" id="488301"/>
    <lineage>
        <taxon>Eukaryota</taxon>
        <taxon>Metazoa</taxon>
        <taxon>Ecdysozoa</taxon>
        <taxon>Arthropoda</taxon>
        <taxon>Hexapoda</taxon>
        <taxon>Insecta</taxon>
        <taxon>Pterygota</taxon>
        <taxon>Neoptera</taxon>
        <taxon>Paraneoptera</taxon>
        <taxon>Hemiptera</taxon>
        <taxon>Heteroptera</taxon>
        <taxon>Panheteroptera</taxon>
        <taxon>Cimicomorpha</taxon>
        <taxon>Reduviidae</taxon>
        <taxon>Harpactorinae</taxon>
        <taxon>Harpactorini</taxon>
        <taxon>Rhynocoris</taxon>
    </lineage>
</organism>
<dbReference type="EMBL" id="JAPXFL010000008">
    <property type="protein sequence ID" value="KAK9502806.1"/>
    <property type="molecule type" value="Genomic_DNA"/>
</dbReference>
<accession>A0AAW1CVE3</accession>
<feature type="domain" description="ITPR-interacting" evidence="2">
    <location>
        <begin position="80"/>
        <end position="221"/>
    </location>
</feature>
<evidence type="ECO:0000259" key="2">
    <source>
        <dbReference type="SMART" id="SM01257"/>
    </source>
</evidence>
<feature type="region of interest" description="Disordered" evidence="1">
    <location>
        <begin position="17"/>
        <end position="56"/>
    </location>
</feature>
<dbReference type="InterPro" id="IPR029325">
    <property type="entry name" value="ITPR-bd"/>
</dbReference>
<keyword evidence="4" id="KW-1185">Reference proteome</keyword>
<evidence type="ECO:0000313" key="3">
    <source>
        <dbReference type="EMBL" id="KAK9502806.1"/>
    </source>
</evidence>
<feature type="compositionally biased region" description="Polar residues" evidence="1">
    <location>
        <begin position="17"/>
        <end position="31"/>
    </location>
</feature>
<dbReference type="InterPro" id="IPR043444">
    <property type="entry name" value="TESPA1-like"/>
</dbReference>
<dbReference type="SMART" id="SM01257">
    <property type="entry name" value="KRAP_IP3R_bind"/>
    <property type="match status" value="1"/>
</dbReference>
<protein>
    <recommendedName>
        <fullName evidence="2">ITPR-interacting domain-containing protein</fullName>
    </recommendedName>
</protein>
<evidence type="ECO:0000256" key="1">
    <source>
        <dbReference type="SAM" id="MobiDB-lite"/>
    </source>
</evidence>
<evidence type="ECO:0000313" key="4">
    <source>
        <dbReference type="Proteomes" id="UP001461498"/>
    </source>
</evidence>
<gene>
    <name evidence="3" type="ORF">O3M35_011510</name>
</gene>
<reference evidence="3 4" key="1">
    <citation type="submission" date="2022-12" db="EMBL/GenBank/DDBJ databases">
        <title>Chromosome-level genome assembly of true bugs.</title>
        <authorList>
            <person name="Ma L."/>
            <person name="Li H."/>
        </authorList>
    </citation>
    <scope>NUCLEOTIDE SEQUENCE [LARGE SCALE GENOMIC DNA]</scope>
    <source>
        <strain evidence="3">Lab_2022b</strain>
    </source>
</reference>
<dbReference type="GO" id="GO:0005102">
    <property type="term" value="F:signaling receptor binding"/>
    <property type="evidence" value="ECO:0007669"/>
    <property type="project" value="InterPro"/>
</dbReference>
<feature type="region of interest" description="Disordered" evidence="1">
    <location>
        <begin position="261"/>
        <end position="346"/>
    </location>
</feature>
<dbReference type="PANTHER" id="PTHR17469:SF15">
    <property type="entry name" value="ITPR-INTERACTING DOMAIN-CONTAINING PROTEIN"/>
    <property type="match status" value="1"/>
</dbReference>
<proteinExistence type="predicted"/>
<sequence length="494" mass="55029">MMDGQCGELKLLTTTVESLTPRNKSPVQQWVDSLPTDEPVRKDDDPPTLHETEGHDAEVESFTLGAEAPGLVCPRPYPSVQISNACGGSDAGSHCSSMESLLEARKPDPEEILLELGFGGSEEPDSLSRIPARFLQPSSLKGVAIDDFLRHQKLLVHTFQSGFSGYRGLTGPSHAMPSVIVGKIMDRLREAEVVRCTGEVPRLGSSPRLAKVANNIINRMKTVKEMSVLSPDNRKWYESQGDKSPEPSNKRIIIGPQSYTFSKDGNLIESPTSVPRSESNLKKLCTENVPEKESSDNNNVNKENPEDDDKNVPVEEIEEDRRSIKSLNNEGEKKKSDSSLTNIDNKDEIKSDDKEYTSVKDLDTIAEDLAQEYKNMAMLMSQLSGTENVIDIGTEENFFKLSPEERKSLVISLIESALTTYHKRLRELDLRSHLKDLLSGQLHKVTDLLDEVQSPSLVTLIKQMTTLLRHQASLRRELQMHEAQSSVSYKDTIS</sequence>
<feature type="compositionally biased region" description="Basic and acidic residues" evidence="1">
    <location>
        <begin position="279"/>
        <end position="295"/>
    </location>
</feature>
<comment type="caution">
    <text evidence="3">The sequence shown here is derived from an EMBL/GenBank/DDBJ whole genome shotgun (WGS) entry which is preliminary data.</text>
</comment>
<feature type="compositionally biased region" description="Basic and acidic residues" evidence="1">
    <location>
        <begin position="38"/>
        <end position="56"/>
    </location>
</feature>
<dbReference type="Pfam" id="PF14722">
    <property type="entry name" value="KRAP_IP3R_bind"/>
    <property type="match status" value="1"/>
</dbReference>